<sequence>MTCYNTSSIINEISDLIRYIMPSLNTLLKTCSNKNEKLDLISEVFERIKLKVDEVLIFGACNSEVAIRARTRYFEQKELATRNHFFKDNSENTGLKAIPLIVSHYPIFEIPPQSMTTSPEQYYEALLKTGYLYGTGTCEIFSIVGAYFMALEFDLELSLETLYSDSSHTYIRVHTDPEFIIDFWGPMFCVYGDTVSWNEFFGQDLMRDEKATIKTEVAFSSEQLIDLGNKIFTPDHLAQRLLIHQEIEEKAQFQSSSILTV</sequence>
<dbReference type="EMBL" id="UGOG01000001">
    <property type="protein sequence ID" value="STX62357.1"/>
    <property type="molecule type" value="Genomic_DNA"/>
</dbReference>
<dbReference type="STRING" id="39962.Lmor_0773"/>
<dbReference type="EMBL" id="LNYN01000014">
    <property type="protein sequence ID" value="KTD35326.1"/>
    <property type="molecule type" value="Genomic_DNA"/>
</dbReference>
<evidence type="ECO:0000313" key="3">
    <source>
        <dbReference type="Proteomes" id="UP000054985"/>
    </source>
</evidence>
<dbReference type="RefSeq" id="WP_133141377.1">
    <property type="nucleotide sequence ID" value="NZ_CAAAJG010000030.1"/>
</dbReference>
<keyword evidence="3" id="KW-1185">Reference proteome</keyword>
<dbReference type="Proteomes" id="UP000054985">
    <property type="component" value="Unassembled WGS sequence"/>
</dbReference>
<organism evidence="2 4">
    <name type="scientific">Legionella moravica</name>
    <dbReference type="NCBI Taxonomy" id="39962"/>
    <lineage>
        <taxon>Bacteria</taxon>
        <taxon>Pseudomonadati</taxon>
        <taxon>Pseudomonadota</taxon>
        <taxon>Gammaproteobacteria</taxon>
        <taxon>Legionellales</taxon>
        <taxon>Legionellaceae</taxon>
        <taxon>Legionella</taxon>
    </lineage>
</organism>
<accession>A0A378JWG3</accession>
<gene>
    <name evidence="1" type="ORF">Lmor_0773</name>
    <name evidence="2" type="ORF">NCTC12239_01279</name>
</gene>
<proteinExistence type="predicted"/>
<reference evidence="1 3" key="1">
    <citation type="submission" date="2015-11" db="EMBL/GenBank/DDBJ databases">
        <title>Genomic analysis of 38 Legionella species identifies large and diverse effector repertoires.</title>
        <authorList>
            <person name="Burstein D."/>
            <person name="Amaro F."/>
            <person name="Zusman T."/>
            <person name="Lifshitz Z."/>
            <person name="Cohen O."/>
            <person name="Gilbert J.A."/>
            <person name="Pupko T."/>
            <person name="Shuman H.A."/>
            <person name="Segal G."/>
        </authorList>
    </citation>
    <scope>NUCLEOTIDE SEQUENCE [LARGE SCALE GENOMIC DNA]</scope>
    <source>
        <strain evidence="1 3">ATCC 43877</strain>
    </source>
</reference>
<evidence type="ECO:0000313" key="4">
    <source>
        <dbReference type="Proteomes" id="UP000254040"/>
    </source>
</evidence>
<dbReference type="OrthoDB" id="5639087at2"/>
<protein>
    <submittedName>
        <fullName evidence="2">Uncharacterized protein</fullName>
    </submittedName>
</protein>
<dbReference type="AlphaFoldDB" id="A0A378JWG3"/>
<evidence type="ECO:0000313" key="2">
    <source>
        <dbReference type="EMBL" id="STX62357.1"/>
    </source>
</evidence>
<evidence type="ECO:0000313" key="1">
    <source>
        <dbReference type="EMBL" id="KTD35326.1"/>
    </source>
</evidence>
<name>A0A378JWG3_9GAMM</name>
<dbReference type="Proteomes" id="UP000254040">
    <property type="component" value="Unassembled WGS sequence"/>
</dbReference>
<reference evidence="2 4" key="2">
    <citation type="submission" date="2018-06" db="EMBL/GenBank/DDBJ databases">
        <authorList>
            <consortium name="Pathogen Informatics"/>
            <person name="Doyle S."/>
        </authorList>
    </citation>
    <scope>NUCLEOTIDE SEQUENCE [LARGE SCALE GENOMIC DNA]</scope>
    <source>
        <strain evidence="2 4">NCTC12239</strain>
    </source>
</reference>